<evidence type="ECO:0000313" key="3">
    <source>
        <dbReference type="Proteomes" id="UP000825002"/>
    </source>
</evidence>
<keyword evidence="3" id="KW-1185">Reference proteome</keyword>
<name>A0ABQ7SD47_9ACAR</name>
<feature type="transmembrane region" description="Helical" evidence="1">
    <location>
        <begin position="161"/>
        <end position="181"/>
    </location>
</feature>
<feature type="transmembrane region" description="Helical" evidence="1">
    <location>
        <begin position="12"/>
        <end position="30"/>
    </location>
</feature>
<protein>
    <submittedName>
        <fullName evidence="2">Uncharacterized protein</fullName>
    </submittedName>
</protein>
<feature type="transmembrane region" description="Helical" evidence="1">
    <location>
        <begin position="68"/>
        <end position="92"/>
    </location>
</feature>
<gene>
    <name evidence="2" type="ORF">GZH46_00080</name>
</gene>
<dbReference type="Proteomes" id="UP000825002">
    <property type="component" value="Unassembled WGS sequence"/>
</dbReference>
<reference evidence="2 3" key="1">
    <citation type="submission" date="2020-10" db="EMBL/GenBank/DDBJ databases">
        <authorList>
            <person name="Klimov P.B."/>
            <person name="Dyachkov S.M."/>
            <person name="Chetverikov P.E."/>
        </authorList>
    </citation>
    <scope>NUCLEOTIDE SEQUENCE [LARGE SCALE GENOMIC DNA]</scope>
    <source>
        <strain evidence="2">BMOC 18-1129-001#AD2665</strain>
        <tissue evidence="2">Entire mites</tissue>
    </source>
</reference>
<organism evidence="2 3">
    <name type="scientific">Fragariocoptes setiger</name>
    <dbReference type="NCBI Taxonomy" id="1670756"/>
    <lineage>
        <taxon>Eukaryota</taxon>
        <taxon>Metazoa</taxon>
        <taxon>Ecdysozoa</taxon>
        <taxon>Arthropoda</taxon>
        <taxon>Chelicerata</taxon>
        <taxon>Arachnida</taxon>
        <taxon>Acari</taxon>
        <taxon>Acariformes</taxon>
        <taxon>Trombidiformes</taxon>
        <taxon>Prostigmata</taxon>
        <taxon>Eupodina</taxon>
        <taxon>Eriophyoidea</taxon>
        <taxon>Phytoptidae</taxon>
        <taxon>Fragariocoptes</taxon>
    </lineage>
</organism>
<comment type="caution">
    <text evidence="2">The sequence shown here is derived from an EMBL/GenBank/DDBJ whole genome shotgun (WGS) entry which is preliminary data.</text>
</comment>
<evidence type="ECO:0000313" key="2">
    <source>
        <dbReference type="EMBL" id="KAG9511331.1"/>
    </source>
</evidence>
<dbReference type="EMBL" id="JAIFTH010000009">
    <property type="protein sequence ID" value="KAG9511331.1"/>
    <property type="molecule type" value="Genomic_DNA"/>
</dbReference>
<sequence>MPWIVHALQPTLLMISSVYLTVIVCYFMGITPAPPSVKNYSYVALFGFLAGIVNFVNYIWIATPNKWLNCLFTLLLSAAVIVYPIYVFYFLIPAIKDCKKGDKIVDAGQFYDSANSMTMLEQFWADQTAKAPRKGDEIEVIEPGMNDCSLYGDLLMEPLHFGLQLVHFIICLLCLVTHVYYNLFDASNSNSCFGYGATGPNVASKTEILAVKREV</sequence>
<proteinExistence type="predicted"/>
<evidence type="ECO:0000256" key="1">
    <source>
        <dbReference type="SAM" id="Phobius"/>
    </source>
</evidence>
<keyword evidence="1" id="KW-1133">Transmembrane helix</keyword>
<keyword evidence="1" id="KW-0472">Membrane</keyword>
<feature type="transmembrane region" description="Helical" evidence="1">
    <location>
        <begin position="42"/>
        <end position="61"/>
    </location>
</feature>
<accession>A0ABQ7SD47</accession>
<keyword evidence="1" id="KW-0812">Transmembrane</keyword>